<protein>
    <submittedName>
        <fullName evidence="2">Uncharacterized protein</fullName>
    </submittedName>
</protein>
<feature type="compositionally biased region" description="Low complexity" evidence="1">
    <location>
        <begin position="17"/>
        <end position="60"/>
    </location>
</feature>
<accession>A0A409YFT3</accession>
<name>A0A409YFT3_9AGAR</name>
<sequence length="257" mass="26623">MDDREVARRAMESRRTALVAAARPGAVASSPPNAAAGSTPTSYVTPTTSTTAHAARAESSMARDRTVQPSSVSAVGVAANQIRPRAMLHPSTVPNSLQAHQHQYFQHQHQGGQDPTNSSYLSFQNQGSSASSGGYFFTPAFEAGGNAAEGRRAETITGAVTLRSSSSAASSRTQQAAGDSNWSWNPAYAWEPSDVARGGSSSSGGSVVCSNLQQLKDSTAETWPRATETSGGAKAVCEPAVIAQDAQSCGSAAAFWR</sequence>
<organism evidence="2 3">
    <name type="scientific">Gymnopilus dilepis</name>
    <dbReference type="NCBI Taxonomy" id="231916"/>
    <lineage>
        <taxon>Eukaryota</taxon>
        <taxon>Fungi</taxon>
        <taxon>Dikarya</taxon>
        <taxon>Basidiomycota</taxon>
        <taxon>Agaricomycotina</taxon>
        <taxon>Agaricomycetes</taxon>
        <taxon>Agaricomycetidae</taxon>
        <taxon>Agaricales</taxon>
        <taxon>Agaricineae</taxon>
        <taxon>Hymenogastraceae</taxon>
        <taxon>Gymnopilus</taxon>
    </lineage>
</organism>
<gene>
    <name evidence="2" type="ORF">CVT26_008427</name>
</gene>
<dbReference type="EMBL" id="NHYE01000895">
    <property type="protein sequence ID" value="PPR01876.1"/>
    <property type="molecule type" value="Genomic_DNA"/>
</dbReference>
<feature type="region of interest" description="Disordered" evidence="1">
    <location>
        <begin position="17"/>
        <end position="72"/>
    </location>
</feature>
<keyword evidence="3" id="KW-1185">Reference proteome</keyword>
<feature type="region of interest" description="Disordered" evidence="1">
    <location>
        <begin position="103"/>
        <end position="125"/>
    </location>
</feature>
<evidence type="ECO:0000256" key="1">
    <source>
        <dbReference type="SAM" id="MobiDB-lite"/>
    </source>
</evidence>
<dbReference type="Proteomes" id="UP000284706">
    <property type="component" value="Unassembled WGS sequence"/>
</dbReference>
<reference evidence="2 3" key="1">
    <citation type="journal article" date="2018" name="Evol. Lett.">
        <title>Horizontal gene cluster transfer increased hallucinogenic mushroom diversity.</title>
        <authorList>
            <person name="Reynolds H.T."/>
            <person name="Vijayakumar V."/>
            <person name="Gluck-Thaler E."/>
            <person name="Korotkin H.B."/>
            <person name="Matheny P.B."/>
            <person name="Slot J.C."/>
        </authorList>
    </citation>
    <scope>NUCLEOTIDE SEQUENCE [LARGE SCALE GENOMIC DNA]</scope>
    <source>
        <strain evidence="2 3">SRW20</strain>
    </source>
</reference>
<feature type="compositionally biased region" description="Polar residues" evidence="1">
    <location>
        <begin position="114"/>
        <end position="125"/>
    </location>
</feature>
<comment type="caution">
    <text evidence="2">The sequence shown here is derived from an EMBL/GenBank/DDBJ whole genome shotgun (WGS) entry which is preliminary data.</text>
</comment>
<evidence type="ECO:0000313" key="2">
    <source>
        <dbReference type="EMBL" id="PPR01876.1"/>
    </source>
</evidence>
<proteinExistence type="predicted"/>
<dbReference type="AlphaFoldDB" id="A0A409YFT3"/>
<evidence type="ECO:0000313" key="3">
    <source>
        <dbReference type="Proteomes" id="UP000284706"/>
    </source>
</evidence>
<feature type="compositionally biased region" description="Low complexity" evidence="1">
    <location>
        <begin position="103"/>
        <end position="113"/>
    </location>
</feature>
<dbReference type="InParanoid" id="A0A409YFT3"/>